<dbReference type="RefSeq" id="WP_183995586.1">
    <property type="nucleotide sequence ID" value="NZ_JACIEH010000001.1"/>
</dbReference>
<evidence type="ECO:0000313" key="1">
    <source>
        <dbReference type="EMBL" id="MBB4097720.1"/>
    </source>
</evidence>
<dbReference type="EMBL" id="JACIEH010000001">
    <property type="protein sequence ID" value="MBB4097720.1"/>
    <property type="molecule type" value="Genomic_DNA"/>
</dbReference>
<proteinExistence type="predicted"/>
<comment type="caution">
    <text evidence="1">The sequence shown here is derived from an EMBL/GenBank/DDBJ whole genome shotgun (WGS) entry which is preliminary data.</text>
</comment>
<sequence>MLFIMLLAMPAPQEQTPQNLSVVTADTVDPVEIATKLDVTSFANSLGPRRKEGLHTFADYGFTQVARDGNAAVFELADKSWTFRVTLLDRSDKTMKLCILDRALNGGSYFSVKPIEVAPGKDGLLRATGNPVADPNCA</sequence>
<dbReference type="Proteomes" id="UP000557392">
    <property type="component" value="Unassembled WGS sequence"/>
</dbReference>
<protein>
    <recommendedName>
        <fullName evidence="3">Pesticin immunity protein</fullName>
    </recommendedName>
</protein>
<organism evidence="1 2">
    <name type="scientific">Sphingomonas kyeonggiensis</name>
    <dbReference type="NCBI Taxonomy" id="1268553"/>
    <lineage>
        <taxon>Bacteria</taxon>
        <taxon>Pseudomonadati</taxon>
        <taxon>Pseudomonadota</taxon>
        <taxon>Alphaproteobacteria</taxon>
        <taxon>Sphingomonadales</taxon>
        <taxon>Sphingomonadaceae</taxon>
        <taxon>Sphingomonas</taxon>
    </lineage>
</organism>
<name>A0A7W6JQL9_9SPHN</name>
<keyword evidence="2" id="KW-1185">Reference proteome</keyword>
<evidence type="ECO:0008006" key="3">
    <source>
        <dbReference type="Google" id="ProtNLM"/>
    </source>
</evidence>
<evidence type="ECO:0000313" key="2">
    <source>
        <dbReference type="Proteomes" id="UP000557392"/>
    </source>
</evidence>
<gene>
    <name evidence="1" type="ORF">GGR46_001253</name>
</gene>
<accession>A0A7W6JQL9</accession>
<reference evidence="1 2" key="1">
    <citation type="submission" date="2020-08" db="EMBL/GenBank/DDBJ databases">
        <title>Genomic Encyclopedia of Type Strains, Phase IV (KMG-IV): sequencing the most valuable type-strain genomes for metagenomic binning, comparative biology and taxonomic classification.</title>
        <authorList>
            <person name="Goeker M."/>
        </authorList>
    </citation>
    <scope>NUCLEOTIDE SEQUENCE [LARGE SCALE GENOMIC DNA]</scope>
    <source>
        <strain evidence="1 2">DSM 101806</strain>
    </source>
</reference>
<dbReference type="AlphaFoldDB" id="A0A7W6JQL9"/>